<evidence type="ECO:0000256" key="3">
    <source>
        <dbReference type="ARBA" id="ARBA00023034"/>
    </source>
</evidence>
<dbReference type="GO" id="GO:0000139">
    <property type="term" value="C:Golgi membrane"/>
    <property type="evidence" value="ECO:0007669"/>
    <property type="project" value="UniProtKB-SubCell"/>
</dbReference>
<feature type="region of interest" description="Disordered" evidence="4">
    <location>
        <begin position="331"/>
        <end position="371"/>
    </location>
</feature>
<dbReference type="InterPro" id="IPR040911">
    <property type="entry name" value="Exostosin_GT47"/>
</dbReference>
<feature type="transmembrane region" description="Helical" evidence="5">
    <location>
        <begin position="72"/>
        <end position="94"/>
    </location>
</feature>
<dbReference type="KEGG" id="bpg:Bathy13g02470"/>
<reference evidence="7 8" key="1">
    <citation type="submission" date="2011-10" db="EMBL/GenBank/DDBJ databases">
        <authorList>
            <person name="Genoscope - CEA"/>
        </authorList>
    </citation>
    <scope>NUCLEOTIDE SEQUENCE [LARGE SCALE GENOMIC DNA]</scope>
    <source>
        <strain evidence="7 8">RCC 1105</strain>
    </source>
</reference>
<evidence type="ECO:0000259" key="6">
    <source>
        <dbReference type="Pfam" id="PF03016"/>
    </source>
</evidence>
<feature type="compositionally biased region" description="Basic and acidic residues" evidence="4">
    <location>
        <begin position="449"/>
        <end position="459"/>
    </location>
</feature>
<feature type="compositionally biased region" description="Basic and acidic residues" evidence="4">
    <location>
        <begin position="110"/>
        <end position="119"/>
    </location>
</feature>
<dbReference type="EMBL" id="FO082266">
    <property type="protein sequence ID" value="CCO19445.1"/>
    <property type="molecule type" value="Genomic_DNA"/>
</dbReference>
<dbReference type="GO" id="GO:0016757">
    <property type="term" value="F:glycosyltransferase activity"/>
    <property type="evidence" value="ECO:0007669"/>
    <property type="project" value="InterPro"/>
</dbReference>
<keyword evidence="5" id="KW-0812">Transmembrane</keyword>
<evidence type="ECO:0000256" key="2">
    <source>
        <dbReference type="ARBA" id="ARBA00010271"/>
    </source>
</evidence>
<dbReference type="OrthoDB" id="522761at2759"/>
<keyword evidence="5" id="KW-0472">Membrane</keyword>
<proteinExistence type="inferred from homology"/>
<dbReference type="InterPro" id="IPR004263">
    <property type="entry name" value="Exostosin"/>
</dbReference>
<keyword evidence="8" id="KW-1185">Reference proteome</keyword>
<feature type="region of interest" description="Disordered" evidence="4">
    <location>
        <begin position="434"/>
        <end position="468"/>
    </location>
</feature>
<dbReference type="PANTHER" id="PTHR11062">
    <property type="entry name" value="EXOSTOSIN HEPARAN SULFATE GLYCOSYLTRANSFERASE -RELATED"/>
    <property type="match status" value="1"/>
</dbReference>
<dbReference type="Proteomes" id="UP000198341">
    <property type="component" value="Chromosome 13"/>
</dbReference>
<evidence type="ECO:0000313" key="8">
    <source>
        <dbReference type="Proteomes" id="UP000198341"/>
    </source>
</evidence>
<sequence length="663" mass="74374">MQRSLALSSLKARAFRDSIQVRREEDGLFPKDMLRTRTKSNTNDDTIRGGESGSALRGSKGKHHSQRKKKHILNLCIGFAIVFILGAFFSLFVYDIEDLEEASAVSFRDDGKGTLNDERKKKKRRRNHEEKEKETEEAHSTRRRGSQLGSAVTPNARFDDVRSSFAQSFAALSKGGNGGSFPYRFKVFVYEDVPEALNADLRTKRSDKCKDNGYANAEWKIPELIAKSEVYTPDPELADFYVVPLFPECYVRDKLEKGGADYVTAVRKVNKMYQAAIDRIAGNYPYWRRSEGRDHVFIFPAEKGAENVLNEKTLERIGKAIKIVGVPTFKSSLSSSGGEDSDGDGSNRVDSNSESLEEEEKEEEENNSAKAMATRRARYAFSPFRDIIVPPVRDSRDEAYALVKAEMENVFSARRKIRMHFRGKVVSEDDEFFGAGGSGSSSESGGSDTKTDSSTDGRRKSSSSSSFNVRRRAYEQLKGLKGVNVVIDESNTAGSFEVTGGIETDKGRKNATFSSSSSCDRKCVLREMRNSETCLITPHGGLEGWSTALSDAILSGCVPLIVHDDFEPYFSDVLDWENFSYKIPTREALRNAKDALLHEKSKASSITRSKRENDLKIAARASVWNDKWQSGDALDALFESLRRRVRYHRNSPFRFYAEADRNG</sequence>
<feature type="domain" description="Exostosin GT47" evidence="6">
    <location>
        <begin position="451"/>
        <end position="591"/>
    </location>
</feature>
<feature type="compositionally biased region" description="Acidic residues" evidence="4">
    <location>
        <begin position="355"/>
        <end position="366"/>
    </location>
</feature>
<evidence type="ECO:0000256" key="1">
    <source>
        <dbReference type="ARBA" id="ARBA00004323"/>
    </source>
</evidence>
<organism evidence="7 8">
    <name type="scientific">Bathycoccus prasinos</name>
    <dbReference type="NCBI Taxonomy" id="41875"/>
    <lineage>
        <taxon>Eukaryota</taxon>
        <taxon>Viridiplantae</taxon>
        <taxon>Chlorophyta</taxon>
        <taxon>Mamiellophyceae</taxon>
        <taxon>Mamiellales</taxon>
        <taxon>Bathycoccaceae</taxon>
        <taxon>Bathycoccus</taxon>
    </lineage>
</organism>
<accession>K8F3U2</accession>
<evidence type="ECO:0000256" key="5">
    <source>
        <dbReference type="SAM" id="Phobius"/>
    </source>
</evidence>
<dbReference type="Pfam" id="PF03016">
    <property type="entry name" value="Exostosin_GT47"/>
    <property type="match status" value="2"/>
</dbReference>
<feature type="region of interest" description="Disordered" evidence="4">
    <location>
        <begin position="35"/>
        <end position="67"/>
    </location>
</feature>
<name>K8F3U2_9CHLO</name>
<dbReference type="AlphaFoldDB" id="K8F3U2"/>
<feature type="domain" description="Exostosin GT47" evidence="6">
    <location>
        <begin position="184"/>
        <end position="312"/>
    </location>
</feature>
<keyword evidence="3" id="KW-0333">Golgi apparatus</keyword>
<dbReference type="eggNOG" id="KOG1021">
    <property type="taxonomic scope" value="Eukaryota"/>
</dbReference>
<evidence type="ECO:0000313" key="7">
    <source>
        <dbReference type="EMBL" id="CCO19445.1"/>
    </source>
</evidence>
<protein>
    <submittedName>
        <fullName evidence="7">Exostosin-like glycosyltransferase</fullName>
    </submittedName>
</protein>
<dbReference type="RefSeq" id="XP_007509642.1">
    <property type="nucleotide sequence ID" value="XM_007509580.1"/>
</dbReference>
<keyword evidence="5" id="KW-1133">Transmembrane helix</keyword>
<gene>
    <name evidence="7" type="ordered locus">Bathy13g02470</name>
</gene>
<comment type="subcellular location">
    <subcellularLocation>
        <location evidence="1">Golgi apparatus membrane</location>
        <topology evidence="1">Single-pass type II membrane protein</topology>
    </subcellularLocation>
</comment>
<feature type="compositionally biased region" description="Basic and acidic residues" evidence="4">
    <location>
        <begin position="127"/>
        <end position="140"/>
    </location>
</feature>
<feature type="region of interest" description="Disordered" evidence="4">
    <location>
        <begin position="110"/>
        <end position="151"/>
    </location>
</feature>
<dbReference type="PANTHER" id="PTHR11062:SF281">
    <property type="entry name" value="EXOSTOSIN-LIKE 2"/>
    <property type="match status" value="1"/>
</dbReference>
<comment type="similarity">
    <text evidence="2">Belongs to the glycosyltransferase 47 family.</text>
</comment>
<evidence type="ECO:0000256" key="4">
    <source>
        <dbReference type="SAM" id="MobiDB-lite"/>
    </source>
</evidence>
<dbReference type="GeneID" id="19012199"/>
<dbReference type="STRING" id="41875.K8F3U2"/>